<dbReference type="Pfam" id="PF04536">
    <property type="entry name" value="TPM_phosphatase"/>
    <property type="match status" value="1"/>
</dbReference>
<dbReference type="Gene3D" id="3.10.310.50">
    <property type="match status" value="1"/>
</dbReference>
<dbReference type="PANTHER" id="PTHR30373">
    <property type="entry name" value="UPF0603 PROTEIN YGCG"/>
    <property type="match status" value="1"/>
</dbReference>
<dbReference type="InterPro" id="IPR007621">
    <property type="entry name" value="TPM_dom"/>
</dbReference>
<evidence type="ECO:0000313" key="3">
    <source>
        <dbReference type="Proteomes" id="UP000275368"/>
    </source>
</evidence>
<gene>
    <name evidence="2" type="ORF">Back11_33520</name>
</gene>
<evidence type="ECO:0000313" key="2">
    <source>
        <dbReference type="EMBL" id="BBH22007.1"/>
    </source>
</evidence>
<reference evidence="2 3" key="1">
    <citation type="submission" date="2018-11" db="EMBL/GenBank/DDBJ databases">
        <title>Complete genome sequence of Paenibacillus baekrokdamisoli strain KCTC 33723.</title>
        <authorList>
            <person name="Kang S.W."/>
            <person name="Lee K.C."/>
            <person name="Kim K.K."/>
            <person name="Kim J.S."/>
            <person name="Kim D.S."/>
            <person name="Ko S.H."/>
            <person name="Yang S.H."/>
            <person name="Lee J.S."/>
        </authorList>
    </citation>
    <scope>NUCLEOTIDE SEQUENCE [LARGE SCALE GENOMIC DNA]</scope>
    <source>
        <strain evidence="2 3">KCTC 33723</strain>
    </source>
</reference>
<organism evidence="2 3">
    <name type="scientific">Paenibacillus baekrokdamisoli</name>
    <dbReference type="NCBI Taxonomy" id="1712516"/>
    <lineage>
        <taxon>Bacteria</taxon>
        <taxon>Bacillati</taxon>
        <taxon>Bacillota</taxon>
        <taxon>Bacilli</taxon>
        <taxon>Bacillales</taxon>
        <taxon>Paenibacillaceae</taxon>
        <taxon>Paenibacillus</taxon>
    </lineage>
</organism>
<dbReference type="KEGG" id="pbk:Back11_33520"/>
<sequence length="269" mass="27860">MSAIGELRIRRLPAGFLCLLVLLLGIIGMGSTVEAAESPYGVYVQDDAGVILPETAQQLYSHAVWLHDRTGTAQVGIVAVKAADLGNKSLENYAVDRLRQMGLGGKERNDGVLLLYVAGDEPHVRIEVGYGLEGRITDSKAGAILDQFFVPNMQAGQLDEAFIQTQSAIIREAAAEYGINASEMPEGSGDIASVQGEGGGWFSSLPGYMKIGIGLIVVLLFFLDFKLTGGAFTFAVLNMVGRRGGSSGGGGFGGGRGGGGSSGGGGASR</sequence>
<accession>A0A3G9IT18</accession>
<dbReference type="Proteomes" id="UP000275368">
    <property type="component" value="Chromosome"/>
</dbReference>
<keyword evidence="3" id="KW-1185">Reference proteome</keyword>
<feature type="domain" description="TPM" evidence="1">
    <location>
        <begin position="44"/>
        <end position="171"/>
    </location>
</feature>
<dbReference type="OrthoDB" id="9810918at2"/>
<dbReference type="EMBL" id="AP019308">
    <property type="protein sequence ID" value="BBH22007.1"/>
    <property type="molecule type" value="Genomic_DNA"/>
</dbReference>
<name>A0A3G9IT18_9BACL</name>
<protein>
    <recommendedName>
        <fullName evidence="1">TPM domain-containing protein</fullName>
    </recommendedName>
</protein>
<proteinExistence type="predicted"/>
<dbReference type="PANTHER" id="PTHR30373:SF2">
    <property type="entry name" value="UPF0603 PROTEIN YGCG"/>
    <property type="match status" value="1"/>
</dbReference>
<dbReference type="AlphaFoldDB" id="A0A3G9IT18"/>
<evidence type="ECO:0000259" key="1">
    <source>
        <dbReference type="Pfam" id="PF04536"/>
    </source>
</evidence>
<dbReference type="RefSeq" id="WP_125659397.1">
    <property type="nucleotide sequence ID" value="NZ_AP019308.1"/>
</dbReference>